<feature type="domain" description="DNA-directed DNA polymerase family B multifunctional" evidence="8">
    <location>
        <begin position="126"/>
        <end position="345"/>
    </location>
</feature>
<dbReference type="EC" id="2.7.7.7" evidence="2"/>
<evidence type="ECO:0000256" key="3">
    <source>
        <dbReference type="ARBA" id="ARBA00022679"/>
    </source>
</evidence>
<comment type="caution">
    <text evidence="9">The sequence shown here is derived from an EMBL/GenBank/DDBJ whole genome shotgun (WGS) entry which is preliminary data.</text>
</comment>
<organism evidence="9">
    <name type="scientific">marine sediment metagenome</name>
    <dbReference type="NCBI Taxonomy" id="412755"/>
    <lineage>
        <taxon>unclassified sequences</taxon>
        <taxon>metagenomes</taxon>
        <taxon>ecological metagenomes</taxon>
    </lineage>
</organism>
<feature type="non-terminal residue" evidence="9">
    <location>
        <position position="351"/>
    </location>
</feature>
<evidence type="ECO:0000256" key="4">
    <source>
        <dbReference type="ARBA" id="ARBA00022695"/>
    </source>
</evidence>
<keyword evidence="4" id="KW-0548">Nucleotidyltransferase</keyword>
<dbReference type="GO" id="GO:0006261">
    <property type="term" value="P:DNA-templated DNA replication"/>
    <property type="evidence" value="ECO:0007669"/>
    <property type="project" value="TreeGrafter"/>
</dbReference>
<dbReference type="InterPro" id="IPR006134">
    <property type="entry name" value="DNA-dir_DNA_pol_B_multi_dom"/>
</dbReference>
<sequence length="351" mass="40428">NSSFDIEYLEDRCKANGLYLSLSSINVFDLYVGYRSLFRRKGYRLKDIALHEGLTDTLEEVVNYGLMWENDKIGLMERNQRHVRWIKQINEKMKVIEYYWSLKEIVGLEELHGTGYSSTLFDTLLLRHSSLILPSKSHEKHTPYEGAYVMQPQSGVYDNIAIFDLTRFYPQILLSELLDPAILDSYEKQNGNSGWDGYKEFAQKYISEGKPAVWLDIVRDMSKERVRLQSLPEHREKLAGIKGILNSAYGVLASPAFRLYTPEIPERITEVARNTIQGLAEDVGEWGYKVIYADTDSIFAQVPRDEVDKLEHKLNTKLGDYGDFSIKLDDYAVKILFTGAKKKYCLISEDG</sequence>
<dbReference type="GO" id="GO:0003677">
    <property type="term" value="F:DNA binding"/>
    <property type="evidence" value="ECO:0007669"/>
    <property type="project" value="UniProtKB-KW"/>
</dbReference>
<evidence type="ECO:0000256" key="6">
    <source>
        <dbReference type="ARBA" id="ARBA00023125"/>
    </source>
</evidence>
<dbReference type="PANTHER" id="PTHR10322:SF23">
    <property type="entry name" value="DNA POLYMERASE DELTA CATALYTIC SUBUNIT"/>
    <property type="match status" value="1"/>
</dbReference>
<dbReference type="GO" id="GO:0000166">
    <property type="term" value="F:nucleotide binding"/>
    <property type="evidence" value="ECO:0007669"/>
    <property type="project" value="InterPro"/>
</dbReference>
<evidence type="ECO:0000256" key="2">
    <source>
        <dbReference type="ARBA" id="ARBA00012417"/>
    </source>
</evidence>
<reference evidence="9" key="1">
    <citation type="journal article" date="2015" name="Nature">
        <title>Complex archaea that bridge the gap between prokaryotes and eukaryotes.</title>
        <authorList>
            <person name="Spang A."/>
            <person name="Saw J.H."/>
            <person name="Jorgensen S.L."/>
            <person name="Zaremba-Niedzwiedzka K."/>
            <person name="Martijn J."/>
            <person name="Lind A.E."/>
            <person name="van Eijk R."/>
            <person name="Schleper C."/>
            <person name="Guy L."/>
            <person name="Ettema T.J."/>
        </authorList>
    </citation>
    <scope>NUCLEOTIDE SEQUENCE</scope>
</reference>
<dbReference type="SUPFAM" id="SSF56672">
    <property type="entry name" value="DNA/RNA polymerases"/>
    <property type="match status" value="1"/>
</dbReference>
<evidence type="ECO:0000256" key="5">
    <source>
        <dbReference type="ARBA" id="ARBA00022932"/>
    </source>
</evidence>
<comment type="catalytic activity">
    <reaction evidence="7">
        <text>DNA(n) + a 2'-deoxyribonucleoside 5'-triphosphate = DNA(n+1) + diphosphate</text>
        <dbReference type="Rhea" id="RHEA:22508"/>
        <dbReference type="Rhea" id="RHEA-COMP:17339"/>
        <dbReference type="Rhea" id="RHEA-COMP:17340"/>
        <dbReference type="ChEBI" id="CHEBI:33019"/>
        <dbReference type="ChEBI" id="CHEBI:61560"/>
        <dbReference type="ChEBI" id="CHEBI:173112"/>
        <dbReference type="EC" id="2.7.7.7"/>
    </reaction>
</comment>
<proteinExistence type="inferred from homology"/>
<evidence type="ECO:0000256" key="1">
    <source>
        <dbReference type="ARBA" id="ARBA00005755"/>
    </source>
</evidence>
<dbReference type="InterPro" id="IPR043502">
    <property type="entry name" value="DNA/RNA_pol_sf"/>
</dbReference>
<dbReference type="PANTHER" id="PTHR10322">
    <property type="entry name" value="DNA POLYMERASE CATALYTIC SUBUNIT"/>
    <property type="match status" value="1"/>
</dbReference>
<dbReference type="InterPro" id="IPR050240">
    <property type="entry name" value="DNA_pol_type-B"/>
</dbReference>
<dbReference type="InterPro" id="IPR017964">
    <property type="entry name" value="DNA-dir_DNA_pol_B_CS"/>
</dbReference>
<keyword evidence="3" id="KW-0808">Transferase</keyword>
<dbReference type="GO" id="GO:0003887">
    <property type="term" value="F:DNA-directed DNA polymerase activity"/>
    <property type="evidence" value="ECO:0007669"/>
    <property type="project" value="UniProtKB-KW"/>
</dbReference>
<accession>A0A0F8WGJ8</accession>
<evidence type="ECO:0000313" key="9">
    <source>
        <dbReference type="EMBL" id="KKK55957.1"/>
    </source>
</evidence>
<dbReference type="PRINTS" id="PR00106">
    <property type="entry name" value="DNAPOLB"/>
</dbReference>
<protein>
    <recommendedName>
        <fullName evidence="2">DNA-directed DNA polymerase</fullName>
        <ecNumber evidence="2">2.7.7.7</ecNumber>
    </recommendedName>
</protein>
<dbReference type="AlphaFoldDB" id="A0A0F8WGJ8"/>
<dbReference type="PROSITE" id="PS00116">
    <property type="entry name" value="DNA_POLYMERASE_B"/>
    <property type="match status" value="1"/>
</dbReference>
<keyword evidence="5" id="KW-0239">DNA-directed DNA polymerase</keyword>
<dbReference type="InterPro" id="IPR012337">
    <property type="entry name" value="RNaseH-like_sf"/>
</dbReference>
<dbReference type="Gene3D" id="3.90.1600.10">
    <property type="entry name" value="Palm domain of DNA polymerase"/>
    <property type="match status" value="1"/>
</dbReference>
<gene>
    <name evidence="9" type="ORF">LCGC14_3069350</name>
</gene>
<dbReference type="Pfam" id="PF00136">
    <property type="entry name" value="DNA_pol_B"/>
    <property type="match status" value="1"/>
</dbReference>
<dbReference type="InterPro" id="IPR006172">
    <property type="entry name" value="DNA-dir_DNA_pol_B"/>
</dbReference>
<feature type="non-terminal residue" evidence="9">
    <location>
        <position position="1"/>
    </location>
</feature>
<evidence type="ECO:0000256" key="7">
    <source>
        <dbReference type="ARBA" id="ARBA00049244"/>
    </source>
</evidence>
<comment type="similarity">
    <text evidence="1">Belongs to the DNA polymerase type-B family.</text>
</comment>
<evidence type="ECO:0000259" key="8">
    <source>
        <dbReference type="Pfam" id="PF00136"/>
    </source>
</evidence>
<dbReference type="InterPro" id="IPR023211">
    <property type="entry name" value="DNA_pol_palm_dom_sf"/>
</dbReference>
<keyword evidence="6" id="KW-0238">DNA-binding</keyword>
<name>A0A0F8WGJ8_9ZZZZ</name>
<dbReference type="EMBL" id="LAZR01065237">
    <property type="protein sequence ID" value="KKK55957.1"/>
    <property type="molecule type" value="Genomic_DNA"/>
</dbReference>
<dbReference type="SUPFAM" id="SSF53098">
    <property type="entry name" value="Ribonuclease H-like"/>
    <property type="match status" value="1"/>
</dbReference>